<keyword evidence="2" id="KW-1185">Reference proteome</keyword>
<evidence type="ECO:0000313" key="1">
    <source>
        <dbReference type="EMBL" id="KAJ5396960.1"/>
    </source>
</evidence>
<sequence length="105" mass="11330">MNFTQVRVQARFQAPGTSQPRLLCLRPTEFTLSSAAFTLRTDIAPIVHGVTVALALGPSKKIFGISKRIPVDLDLKAPWQSLFPSRLVRNGVSALVQGGQDAVGM</sequence>
<evidence type="ECO:0000313" key="2">
    <source>
        <dbReference type="Proteomes" id="UP001147747"/>
    </source>
</evidence>
<proteinExistence type="predicted"/>
<dbReference type="EMBL" id="JAPZBU010000006">
    <property type="protein sequence ID" value="KAJ5396960.1"/>
    <property type="molecule type" value="Genomic_DNA"/>
</dbReference>
<dbReference type="RefSeq" id="XP_056489012.1">
    <property type="nucleotide sequence ID" value="XM_056629710.1"/>
</dbReference>
<dbReference type="GeneID" id="81368690"/>
<dbReference type="OrthoDB" id="10472280at2759"/>
<comment type="caution">
    <text evidence="1">The sequence shown here is derived from an EMBL/GenBank/DDBJ whole genome shotgun (WGS) entry which is preliminary data.</text>
</comment>
<reference evidence="1" key="2">
    <citation type="journal article" date="2023" name="IMA Fungus">
        <title>Comparative genomic study of the Penicillium genus elucidates a diverse pangenome and 15 lateral gene transfer events.</title>
        <authorList>
            <person name="Petersen C."/>
            <person name="Sorensen T."/>
            <person name="Nielsen M.R."/>
            <person name="Sondergaard T.E."/>
            <person name="Sorensen J.L."/>
            <person name="Fitzpatrick D.A."/>
            <person name="Frisvad J.C."/>
            <person name="Nielsen K.L."/>
        </authorList>
    </citation>
    <scope>NUCLEOTIDE SEQUENCE</scope>
    <source>
        <strain evidence="1">IBT 29677</strain>
    </source>
</reference>
<dbReference type="Proteomes" id="UP001147747">
    <property type="component" value="Unassembled WGS sequence"/>
</dbReference>
<protein>
    <submittedName>
        <fullName evidence="1">Uncharacterized protein</fullName>
    </submittedName>
</protein>
<name>A0A9X0B9Q9_9EURO</name>
<accession>A0A9X0B9Q9</accession>
<reference evidence="1" key="1">
    <citation type="submission" date="2022-12" db="EMBL/GenBank/DDBJ databases">
        <authorList>
            <person name="Petersen C."/>
        </authorList>
    </citation>
    <scope>NUCLEOTIDE SEQUENCE</scope>
    <source>
        <strain evidence="1">IBT 29677</strain>
    </source>
</reference>
<gene>
    <name evidence="1" type="ORF">N7509_005073</name>
</gene>
<dbReference type="AlphaFoldDB" id="A0A9X0B9Q9"/>
<organism evidence="1 2">
    <name type="scientific">Penicillium cosmopolitanum</name>
    <dbReference type="NCBI Taxonomy" id="1131564"/>
    <lineage>
        <taxon>Eukaryota</taxon>
        <taxon>Fungi</taxon>
        <taxon>Dikarya</taxon>
        <taxon>Ascomycota</taxon>
        <taxon>Pezizomycotina</taxon>
        <taxon>Eurotiomycetes</taxon>
        <taxon>Eurotiomycetidae</taxon>
        <taxon>Eurotiales</taxon>
        <taxon>Aspergillaceae</taxon>
        <taxon>Penicillium</taxon>
    </lineage>
</organism>